<reference evidence="2" key="2">
    <citation type="submission" date="2020-11" db="EMBL/GenBank/DDBJ databases">
        <title>Whole genome sequencing of Colletotrichum sp.</title>
        <authorList>
            <person name="Li H."/>
        </authorList>
    </citation>
    <scope>NUCLEOTIDE SEQUENCE</scope>
    <source>
        <strain evidence="2">CkLH20</strain>
    </source>
</reference>
<dbReference type="OrthoDB" id="4161186at2759"/>
<keyword evidence="3" id="KW-1185">Reference proteome</keyword>
<dbReference type="RefSeq" id="XP_038738962.1">
    <property type="nucleotide sequence ID" value="XM_038895750.1"/>
</dbReference>
<protein>
    <submittedName>
        <fullName evidence="2">Uncharacterized protein</fullName>
    </submittedName>
</protein>
<dbReference type="AlphaFoldDB" id="A0A9P6HVC9"/>
<dbReference type="Proteomes" id="UP000781932">
    <property type="component" value="Unassembled WGS sequence"/>
</dbReference>
<dbReference type="GeneID" id="62168824"/>
<sequence>MSQSPTKRSQDDEAESSSVASSFLENDCIPRSKKTKVLPPWGLPLTATSKEAPESLRAVWKAIDRYDKGIGIIGHLGKDAVEAAQKTFPEYEQDVFESFYEDQPGARTALGPTPTSAGIISEYADANGRKIDFYACLRPEALAATAITTTPRSGPPGQGLYQLQQFPPL</sequence>
<feature type="region of interest" description="Disordered" evidence="1">
    <location>
        <begin position="1"/>
        <end position="22"/>
    </location>
</feature>
<proteinExistence type="predicted"/>
<comment type="caution">
    <text evidence="2">The sequence shown here is derived from an EMBL/GenBank/DDBJ whole genome shotgun (WGS) entry which is preliminary data.</text>
</comment>
<evidence type="ECO:0000313" key="3">
    <source>
        <dbReference type="Proteomes" id="UP000781932"/>
    </source>
</evidence>
<accession>A0A9P6HVC9</accession>
<gene>
    <name evidence="2" type="ORF">CkaCkLH20_13039</name>
</gene>
<reference evidence="2" key="1">
    <citation type="submission" date="2020-03" db="EMBL/GenBank/DDBJ databases">
        <authorList>
            <person name="He L."/>
        </authorList>
    </citation>
    <scope>NUCLEOTIDE SEQUENCE</scope>
    <source>
        <strain evidence="2">CkLH20</strain>
    </source>
</reference>
<dbReference type="EMBL" id="JAATWM020000070">
    <property type="protein sequence ID" value="KAF9869501.1"/>
    <property type="molecule type" value="Genomic_DNA"/>
</dbReference>
<name>A0A9P6HVC9_9PEZI</name>
<evidence type="ECO:0000256" key="1">
    <source>
        <dbReference type="SAM" id="MobiDB-lite"/>
    </source>
</evidence>
<organism evidence="2 3">
    <name type="scientific">Colletotrichum karsti</name>
    <dbReference type="NCBI Taxonomy" id="1095194"/>
    <lineage>
        <taxon>Eukaryota</taxon>
        <taxon>Fungi</taxon>
        <taxon>Dikarya</taxon>
        <taxon>Ascomycota</taxon>
        <taxon>Pezizomycotina</taxon>
        <taxon>Sordariomycetes</taxon>
        <taxon>Hypocreomycetidae</taxon>
        <taxon>Glomerellales</taxon>
        <taxon>Glomerellaceae</taxon>
        <taxon>Colletotrichum</taxon>
        <taxon>Colletotrichum boninense species complex</taxon>
    </lineage>
</organism>
<evidence type="ECO:0000313" key="2">
    <source>
        <dbReference type="EMBL" id="KAF9869501.1"/>
    </source>
</evidence>